<proteinExistence type="predicted"/>
<evidence type="ECO:0000313" key="2">
    <source>
        <dbReference type="EMBL" id="QCD82419.1"/>
    </source>
</evidence>
<evidence type="ECO:0000313" key="3">
    <source>
        <dbReference type="Proteomes" id="UP000501690"/>
    </source>
</evidence>
<organism evidence="2 3">
    <name type="scientific">Vigna unguiculata</name>
    <name type="common">Cowpea</name>
    <dbReference type="NCBI Taxonomy" id="3917"/>
    <lineage>
        <taxon>Eukaryota</taxon>
        <taxon>Viridiplantae</taxon>
        <taxon>Streptophyta</taxon>
        <taxon>Embryophyta</taxon>
        <taxon>Tracheophyta</taxon>
        <taxon>Spermatophyta</taxon>
        <taxon>Magnoliopsida</taxon>
        <taxon>eudicotyledons</taxon>
        <taxon>Gunneridae</taxon>
        <taxon>Pentapetalae</taxon>
        <taxon>rosids</taxon>
        <taxon>fabids</taxon>
        <taxon>Fabales</taxon>
        <taxon>Fabaceae</taxon>
        <taxon>Papilionoideae</taxon>
        <taxon>50 kb inversion clade</taxon>
        <taxon>NPAAA clade</taxon>
        <taxon>indigoferoid/millettioid clade</taxon>
        <taxon>Phaseoleae</taxon>
        <taxon>Vigna</taxon>
    </lineage>
</organism>
<protein>
    <submittedName>
        <fullName evidence="2">Uncharacterized protein</fullName>
    </submittedName>
</protein>
<name>A0A4D6L1Q3_VIGUN</name>
<accession>A0A4D6L1Q3</accession>
<keyword evidence="3" id="KW-1185">Reference proteome</keyword>
<reference evidence="2 3" key="1">
    <citation type="submission" date="2019-04" db="EMBL/GenBank/DDBJ databases">
        <title>An improved genome assembly and genetic linkage map for asparagus bean, Vigna unguiculata ssp. sesquipedialis.</title>
        <authorList>
            <person name="Xia Q."/>
            <person name="Zhang R."/>
            <person name="Dong Y."/>
        </authorList>
    </citation>
    <scope>NUCLEOTIDE SEQUENCE [LARGE SCALE GENOMIC DNA]</scope>
    <source>
        <tissue evidence="2">Leaf</tissue>
    </source>
</reference>
<sequence>MAATALPPLSLHLFDASHLRQPRTTPSTSKQQHHQQSRWSNHSNTVRHSRRYRNTTIFNLLHHRALCSIRTRDEPPPMAAASNQSRNLHPHNA</sequence>
<feature type="region of interest" description="Disordered" evidence="1">
    <location>
        <begin position="71"/>
        <end position="93"/>
    </location>
</feature>
<feature type="region of interest" description="Disordered" evidence="1">
    <location>
        <begin position="1"/>
        <end position="51"/>
    </location>
</feature>
<dbReference type="EMBL" id="CP039346">
    <property type="protein sequence ID" value="QCD82419.1"/>
    <property type="molecule type" value="Genomic_DNA"/>
</dbReference>
<gene>
    <name evidence="2" type="ORF">DEO72_LG2g2757</name>
</gene>
<evidence type="ECO:0000256" key="1">
    <source>
        <dbReference type="SAM" id="MobiDB-lite"/>
    </source>
</evidence>
<dbReference type="Proteomes" id="UP000501690">
    <property type="component" value="Linkage Group LG2"/>
</dbReference>
<dbReference type="AlphaFoldDB" id="A0A4D6L1Q3"/>